<dbReference type="Pfam" id="PF06985">
    <property type="entry name" value="HET"/>
    <property type="match status" value="1"/>
</dbReference>
<dbReference type="CDD" id="cd00067">
    <property type="entry name" value="GAL4"/>
    <property type="match status" value="1"/>
</dbReference>
<dbReference type="GO" id="GO:0008270">
    <property type="term" value="F:zinc ion binding"/>
    <property type="evidence" value="ECO:0007669"/>
    <property type="project" value="InterPro"/>
</dbReference>
<dbReference type="PANTHER" id="PTHR24148:SF73">
    <property type="entry name" value="HET DOMAIN PROTEIN (AFU_ORTHOLOGUE AFUA_8G01020)"/>
    <property type="match status" value="1"/>
</dbReference>
<organism evidence="4 5">
    <name type="scientific">Xylaria grammica</name>
    <dbReference type="NCBI Taxonomy" id="363999"/>
    <lineage>
        <taxon>Eukaryota</taxon>
        <taxon>Fungi</taxon>
        <taxon>Dikarya</taxon>
        <taxon>Ascomycota</taxon>
        <taxon>Pezizomycotina</taxon>
        <taxon>Sordariomycetes</taxon>
        <taxon>Xylariomycetidae</taxon>
        <taxon>Xylariales</taxon>
        <taxon>Xylariaceae</taxon>
        <taxon>Xylaria</taxon>
    </lineage>
</organism>
<accession>A0A439D5B8</accession>
<dbReference type="InterPro" id="IPR036864">
    <property type="entry name" value="Zn2-C6_fun-type_DNA-bd_sf"/>
</dbReference>
<protein>
    <recommendedName>
        <fullName evidence="3">Heterokaryon incompatibility domain-containing protein</fullName>
    </recommendedName>
</protein>
<dbReference type="Pfam" id="PF26639">
    <property type="entry name" value="Het-6_barrel"/>
    <property type="match status" value="1"/>
</dbReference>
<gene>
    <name evidence="4" type="ORF">EKO27_g5514</name>
</gene>
<reference evidence="4 5" key="1">
    <citation type="submission" date="2018-12" db="EMBL/GenBank/DDBJ databases">
        <title>Draft genome sequence of Xylaria grammica IHI A82.</title>
        <authorList>
            <person name="Buettner E."/>
            <person name="Kellner H."/>
        </authorList>
    </citation>
    <scope>NUCLEOTIDE SEQUENCE [LARGE SCALE GENOMIC DNA]</scope>
    <source>
        <strain evidence="4 5">IHI A82</strain>
    </source>
</reference>
<dbReference type="STRING" id="363999.A0A439D5B8"/>
<evidence type="ECO:0000313" key="4">
    <source>
        <dbReference type="EMBL" id="RWA09591.1"/>
    </source>
</evidence>
<dbReference type="InterPro" id="IPR001138">
    <property type="entry name" value="Zn2Cys6_DnaBD"/>
</dbReference>
<comment type="caution">
    <text evidence="4">The sequence shown here is derived from an EMBL/GenBank/DDBJ whole genome shotgun (WGS) entry which is preliminary data.</text>
</comment>
<sequence>MTSDFRGSCNPSGVLYPKKLGYGQIRLLKLLPGNWADNIRCQLFTVQWDHEFGWVPEYTALSYAWGFPGREPSRILVNDDEVEIWPNLECALRDLRLPDRLFLLWVDALCINQNNDEERSSQVGLMCDIYAHATRVVVYLGPGPLSGCSPKKRDLGNNVAFENDSTDDSLTTNRLSAWRTPTRKKRLTAIDVFCLLSILARPRNLSSPFEALQGISETTLTAMFEALRLMLTVRWWDRIWVVQEVVAARTVIVKYGNASAPWTMLVNVAKVGSWEALSKYTSSISSDDTKVLRLFSRVIDIDRFRQAWRDGQRPSLLALLRDFSYRGASDDRDRIYGLLGLCTHHTIVNPDYSLDVKEAYILAAIECIQESRSLSALGGDLSRKIRSDLPSWVPDWSATFDESDRIRADLVDLYNACSGTVSIIRSQQHHILEGYNIDHVRLSLLGTSYELIYEGMLELTQSLETVTESVNLLPQCIASGLRSYKTGASEPIQKLCEKLIGFCHPEGRRGVASLMDVYLGTSAPGSISLGMPAKSIGKVAQVFEPLYSSNDMNAVSKTIIAWAEGVRLLEPWEQADHDKRVAFVTTLVSDIKKTANGFERLSAGDIPALMDWFKKRILEKTTPAIELESGVESLDSFTEVLRISTNNRRFFISDDGAMGLGPKSMRKLDEIYILPGGKVPFVLRDACPQRDASIRSGPPYEFRLLGGCFLQGVMDGYGNDPSKYRPPGQSGGSLPGQVFGTSAPRKDVRRSGKCDEAKPRCQYCEKRKLECSYVPVAPRRRPKTSTPAATSSQDVPAICYPVDSSKHRFDMRLMYHYATATAPSLIEAFQPEARVILALQASLPNLAFEHDFVMHAVLFLAILHLGSEEGGPSLSMPPIVTYQGQAIRSLRSAVSEASPLASRAITAASVLLALTSLATDRLLGSPGLWVARWLALKSGPRIFMSVHASATGEVANQQDSPAPTARQHSAGPSTPIAVFPDLLKALSVGVGLEDPGSEAALTQAAACIGKFAGLLTLPLSTSQIGSQVRRWSLALESKRYLDLLQASNPRALIILAYYLVFMQYLPCVWLFHDAVSHDMELIRSLLGPDWQQHLVVPCAALDLSSDKEAMSDFIRASFLFETPI</sequence>
<proteinExistence type="predicted"/>
<evidence type="ECO:0000256" key="2">
    <source>
        <dbReference type="SAM" id="MobiDB-lite"/>
    </source>
</evidence>
<evidence type="ECO:0000259" key="3">
    <source>
        <dbReference type="Pfam" id="PF06985"/>
    </source>
</evidence>
<dbReference type="EMBL" id="RYZI01000147">
    <property type="protein sequence ID" value="RWA09591.1"/>
    <property type="molecule type" value="Genomic_DNA"/>
</dbReference>
<dbReference type="PANTHER" id="PTHR24148">
    <property type="entry name" value="ANKYRIN REPEAT DOMAIN-CONTAINING PROTEIN 39 HOMOLOG-RELATED"/>
    <property type="match status" value="1"/>
</dbReference>
<feature type="region of interest" description="Disordered" evidence="2">
    <location>
        <begin position="719"/>
        <end position="751"/>
    </location>
</feature>
<keyword evidence="1" id="KW-0539">Nucleus</keyword>
<dbReference type="InterPro" id="IPR052895">
    <property type="entry name" value="HetReg/Transcr_Mod"/>
</dbReference>
<feature type="domain" description="Heterokaryon incompatibility" evidence="3">
    <location>
        <begin position="58"/>
        <end position="244"/>
    </location>
</feature>
<name>A0A439D5B8_9PEZI</name>
<dbReference type="InterPro" id="IPR010730">
    <property type="entry name" value="HET"/>
</dbReference>
<dbReference type="Gene3D" id="4.10.240.10">
    <property type="entry name" value="Zn(2)-C6 fungal-type DNA-binding domain"/>
    <property type="match status" value="1"/>
</dbReference>
<evidence type="ECO:0000256" key="1">
    <source>
        <dbReference type="ARBA" id="ARBA00023242"/>
    </source>
</evidence>
<dbReference type="AlphaFoldDB" id="A0A439D5B8"/>
<dbReference type="Proteomes" id="UP000286045">
    <property type="component" value="Unassembled WGS sequence"/>
</dbReference>
<evidence type="ECO:0000313" key="5">
    <source>
        <dbReference type="Proteomes" id="UP000286045"/>
    </source>
</evidence>
<keyword evidence="5" id="KW-1185">Reference proteome</keyword>
<dbReference type="GO" id="GO:0000981">
    <property type="term" value="F:DNA-binding transcription factor activity, RNA polymerase II-specific"/>
    <property type="evidence" value="ECO:0007669"/>
    <property type="project" value="InterPro"/>
</dbReference>